<proteinExistence type="predicted"/>
<dbReference type="EMBL" id="BMAW01132846">
    <property type="protein sequence ID" value="GFU45539.1"/>
    <property type="molecule type" value="Genomic_DNA"/>
</dbReference>
<name>A0A8X6R2S0_NEPPI</name>
<evidence type="ECO:0000313" key="1">
    <source>
        <dbReference type="EMBL" id="GFU45539.1"/>
    </source>
</evidence>
<comment type="caution">
    <text evidence="1">The sequence shown here is derived from an EMBL/GenBank/DDBJ whole genome shotgun (WGS) entry which is preliminary data.</text>
</comment>
<dbReference type="OrthoDB" id="6429785at2759"/>
<evidence type="ECO:0000313" key="2">
    <source>
        <dbReference type="Proteomes" id="UP000887013"/>
    </source>
</evidence>
<accession>A0A8X6R2S0</accession>
<protein>
    <submittedName>
        <fullName evidence="1">Uncharacterized protein</fullName>
    </submittedName>
</protein>
<organism evidence="1 2">
    <name type="scientific">Nephila pilipes</name>
    <name type="common">Giant wood spider</name>
    <name type="synonym">Nephila maculata</name>
    <dbReference type="NCBI Taxonomy" id="299642"/>
    <lineage>
        <taxon>Eukaryota</taxon>
        <taxon>Metazoa</taxon>
        <taxon>Ecdysozoa</taxon>
        <taxon>Arthropoda</taxon>
        <taxon>Chelicerata</taxon>
        <taxon>Arachnida</taxon>
        <taxon>Araneae</taxon>
        <taxon>Araneomorphae</taxon>
        <taxon>Entelegynae</taxon>
        <taxon>Araneoidea</taxon>
        <taxon>Nephilidae</taxon>
        <taxon>Nephila</taxon>
    </lineage>
</organism>
<reference evidence="1" key="1">
    <citation type="submission" date="2020-08" db="EMBL/GenBank/DDBJ databases">
        <title>Multicomponent nature underlies the extraordinary mechanical properties of spider dragline silk.</title>
        <authorList>
            <person name="Kono N."/>
            <person name="Nakamura H."/>
            <person name="Mori M."/>
            <person name="Yoshida Y."/>
            <person name="Ohtoshi R."/>
            <person name="Malay A.D."/>
            <person name="Moran D.A.P."/>
            <person name="Tomita M."/>
            <person name="Numata K."/>
            <person name="Arakawa K."/>
        </authorList>
    </citation>
    <scope>NUCLEOTIDE SEQUENCE</scope>
</reference>
<dbReference type="Proteomes" id="UP000887013">
    <property type="component" value="Unassembled WGS sequence"/>
</dbReference>
<keyword evidence="2" id="KW-1185">Reference proteome</keyword>
<gene>
    <name evidence="1" type="ORF">NPIL_175921</name>
</gene>
<sequence>MFSSASHLRSTQCKSLDFNILLWIAGYLSQDKKDDLQETLLKSDIDVFDIMETNLQDEQFKISSFSGSPDLLRVSSDIAPQKEKLLKTQVRTTDRLLPISVLTIQALWFETITKRLVRKINGAIIKCAGTYIPRVDAHVSDKLRREVVAAFRLFAGHDCLAVHLYRIGILTEAACPCVRKRNEPMDEYHLRTCGNLHGDTESSIYLEAIGLSGR</sequence>
<dbReference type="AlphaFoldDB" id="A0A8X6R2S0"/>